<dbReference type="SUPFAM" id="SSF102405">
    <property type="entry name" value="MCP/YpsA-like"/>
    <property type="match status" value="1"/>
</dbReference>
<comment type="caution">
    <text evidence="4">The sequence shown here is derived from an EMBL/GenBank/DDBJ whole genome shotgun (WGS) entry which is preliminary data.</text>
</comment>
<dbReference type="InterPro" id="IPR031100">
    <property type="entry name" value="LOG_fam"/>
</dbReference>
<gene>
    <name evidence="4" type="ORF">LZ016_01130</name>
</gene>
<comment type="similarity">
    <text evidence="2 3">Belongs to the LOG family.</text>
</comment>
<dbReference type="PANTHER" id="PTHR31223:SF70">
    <property type="entry name" value="LOG FAMILY PROTEIN YJL055W"/>
    <property type="match status" value="1"/>
</dbReference>
<evidence type="ECO:0000256" key="2">
    <source>
        <dbReference type="ARBA" id="ARBA00006763"/>
    </source>
</evidence>
<dbReference type="Proteomes" id="UP001203058">
    <property type="component" value="Unassembled WGS sequence"/>
</dbReference>
<evidence type="ECO:0000256" key="3">
    <source>
        <dbReference type="RuleBase" id="RU363015"/>
    </source>
</evidence>
<dbReference type="Pfam" id="PF03641">
    <property type="entry name" value="Lysine_decarbox"/>
    <property type="match status" value="1"/>
</dbReference>
<evidence type="ECO:0000256" key="1">
    <source>
        <dbReference type="ARBA" id="ARBA00000274"/>
    </source>
</evidence>
<organism evidence="4 5">
    <name type="scientific">Sphingomonas telluris</name>
    <dbReference type="NCBI Taxonomy" id="2907998"/>
    <lineage>
        <taxon>Bacteria</taxon>
        <taxon>Pseudomonadati</taxon>
        <taxon>Pseudomonadota</taxon>
        <taxon>Alphaproteobacteria</taxon>
        <taxon>Sphingomonadales</taxon>
        <taxon>Sphingomonadaceae</taxon>
        <taxon>Sphingomonas</taxon>
    </lineage>
</organism>
<protein>
    <recommendedName>
        <fullName evidence="3">Cytokinin riboside 5'-monophosphate phosphoribohydrolase</fullName>
        <ecNumber evidence="3">3.2.2.n1</ecNumber>
    </recommendedName>
</protein>
<keyword evidence="5" id="KW-1185">Reference proteome</keyword>
<evidence type="ECO:0000313" key="5">
    <source>
        <dbReference type="Proteomes" id="UP001203058"/>
    </source>
</evidence>
<dbReference type="RefSeq" id="WP_241445228.1">
    <property type="nucleotide sequence ID" value="NZ_JAKZHW010000001.1"/>
</dbReference>
<dbReference type="PANTHER" id="PTHR31223">
    <property type="entry name" value="LOG FAMILY PROTEIN YJL055W"/>
    <property type="match status" value="1"/>
</dbReference>
<proteinExistence type="inferred from homology"/>
<evidence type="ECO:0000313" key="4">
    <source>
        <dbReference type="EMBL" id="MCH8614711.1"/>
    </source>
</evidence>
<keyword evidence="3" id="KW-0378">Hydrolase</keyword>
<dbReference type="Gene3D" id="3.40.50.450">
    <property type="match status" value="1"/>
</dbReference>
<accession>A0ABS9VIA7</accession>
<name>A0ABS9VIA7_9SPHN</name>
<dbReference type="EC" id="3.2.2.n1" evidence="3"/>
<sequence length="189" mass="20236">MKRLAVYCGSAPGTHPAFANATRATAAAMVSRGVDLVYGGGRLGLMGLIADSVLAEGGHVYGVIPKALVNLEVAHTGVTELYTVANMHERKAKMTDLADAFIALPGGIGTLDELFEAWSWNVLGYHAKPFCLLNVGGFWDGLIQFMDHATESGFLSESRRKQLLVATTPEEALELLDEAAERATQGMVW</sequence>
<dbReference type="InterPro" id="IPR005269">
    <property type="entry name" value="LOG"/>
</dbReference>
<dbReference type="NCBIfam" id="TIGR00730">
    <property type="entry name" value="Rossman fold protein, TIGR00730 family"/>
    <property type="match status" value="1"/>
</dbReference>
<reference evidence="4 5" key="1">
    <citation type="submission" date="2022-03" db="EMBL/GenBank/DDBJ databases">
        <authorList>
            <person name="Jo J.-H."/>
            <person name="Im W.-T."/>
        </authorList>
    </citation>
    <scope>NUCLEOTIDE SEQUENCE [LARGE SCALE GENOMIC DNA]</scope>
    <source>
        <strain evidence="4 5">SM33</strain>
    </source>
</reference>
<comment type="catalytic activity">
    <reaction evidence="1">
        <text>AMP + H2O = D-ribose 5-phosphate + adenine</text>
        <dbReference type="Rhea" id="RHEA:20129"/>
        <dbReference type="ChEBI" id="CHEBI:15377"/>
        <dbReference type="ChEBI" id="CHEBI:16708"/>
        <dbReference type="ChEBI" id="CHEBI:78346"/>
        <dbReference type="ChEBI" id="CHEBI:456215"/>
        <dbReference type="EC" id="3.2.2.4"/>
    </reaction>
</comment>
<keyword evidence="3" id="KW-0203">Cytokinin biosynthesis</keyword>
<dbReference type="EMBL" id="JAKZHW010000001">
    <property type="protein sequence ID" value="MCH8614711.1"/>
    <property type="molecule type" value="Genomic_DNA"/>
</dbReference>